<comment type="caution">
    <text evidence="2">The sequence shown here is derived from an EMBL/GenBank/DDBJ whole genome shotgun (WGS) entry which is preliminary data.</text>
</comment>
<gene>
    <name evidence="2" type="ORF">PN36_02855</name>
</gene>
<feature type="compositionally biased region" description="Polar residues" evidence="1">
    <location>
        <begin position="70"/>
        <end position="79"/>
    </location>
</feature>
<evidence type="ECO:0000313" key="2">
    <source>
        <dbReference type="EMBL" id="KHD05221.1"/>
    </source>
</evidence>
<accession>A0A0A6RN28</accession>
<reference evidence="2 3" key="1">
    <citation type="journal article" date="2016" name="Front. Microbiol.">
        <title>Single-Cell (Meta-)Genomics of a Dimorphic Candidatus Thiomargarita nelsonii Reveals Genomic Plasticity.</title>
        <authorList>
            <person name="Flood B.E."/>
            <person name="Fliss P."/>
            <person name="Jones D.S."/>
            <person name="Dick G.J."/>
            <person name="Jain S."/>
            <person name="Kaster A.K."/>
            <person name="Winkel M."/>
            <person name="Mussmann M."/>
            <person name="Bailey J."/>
        </authorList>
    </citation>
    <scope>NUCLEOTIDE SEQUENCE [LARGE SCALE GENOMIC DNA]</scope>
    <source>
        <strain evidence="2">Hydrate Ridge</strain>
    </source>
</reference>
<keyword evidence="3" id="KW-1185">Reference proteome</keyword>
<dbReference type="Proteomes" id="UP000030428">
    <property type="component" value="Unassembled WGS sequence"/>
</dbReference>
<evidence type="ECO:0000256" key="1">
    <source>
        <dbReference type="SAM" id="MobiDB-lite"/>
    </source>
</evidence>
<sequence length="146" mass="16777">MIHPDVLTPEEMAYARKPEIIRQDIANAEKFHQLRIEDYRKCLQSEGISEIDMRNELLEVFPELGEQEENFSLSETANSPEMLEAEKRGEKRGWKKAVIEFFMEGTIGIDILKKKLGIQTNGEAMREIQKVSPNFHLPSPAIFGES</sequence>
<organism evidence="2 3">
    <name type="scientific">Candidatus Thiomargarita nelsonii</name>
    <dbReference type="NCBI Taxonomy" id="1003181"/>
    <lineage>
        <taxon>Bacteria</taxon>
        <taxon>Pseudomonadati</taxon>
        <taxon>Pseudomonadota</taxon>
        <taxon>Gammaproteobacteria</taxon>
        <taxon>Thiotrichales</taxon>
        <taxon>Thiotrichaceae</taxon>
        <taxon>Thiomargarita</taxon>
    </lineage>
</organism>
<feature type="region of interest" description="Disordered" evidence="1">
    <location>
        <begin position="69"/>
        <end position="91"/>
    </location>
</feature>
<proteinExistence type="predicted"/>
<dbReference type="EMBL" id="JSZA02000008">
    <property type="protein sequence ID" value="KHD05221.1"/>
    <property type="molecule type" value="Genomic_DNA"/>
</dbReference>
<protein>
    <submittedName>
        <fullName evidence="2">Uncharacterized protein</fullName>
    </submittedName>
</protein>
<evidence type="ECO:0000313" key="3">
    <source>
        <dbReference type="Proteomes" id="UP000030428"/>
    </source>
</evidence>
<dbReference type="AlphaFoldDB" id="A0A0A6RN28"/>
<name>A0A0A6RN28_9GAMM</name>